<name>A0A7N2LGJ7_QUELO</name>
<keyword evidence="2" id="KW-1185">Reference proteome</keyword>
<dbReference type="EnsemblPlants" id="QL04p037587:mrna">
    <property type="protein sequence ID" value="QL04p037587:mrna:CDS:2"/>
    <property type="gene ID" value="QL04p037587"/>
</dbReference>
<accession>A0A7N2LGJ7</accession>
<sequence>MDFAKLEVFRSEDLKACTNNFNIKSLVGVIQFGKLYRGKIKGVKTGTEGQDVMVKIWDKKSENMDFLPYDECLMVKVSS</sequence>
<evidence type="ECO:0000313" key="2">
    <source>
        <dbReference type="Proteomes" id="UP000594261"/>
    </source>
</evidence>
<protein>
    <submittedName>
        <fullName evidence="1">Uncharacterized protein</fullName>
    </submittedName>
</protein>
<dbReference type="InParanoid" id="A0A7N2LGJ7"/>
<dbReference type="Gramene" id="QL04p037587:mrna">
    <property type="protein sequence ID" value="QL04p037587:mrna:CDS:2"/>
    <property type="gene ID" value="QL04p037587"/>
</dbReference>
<dbReference type="Gene3D" id="3.30.200.20">
    <property type="entry name" value="Phosphorylase Kinase, domain 1"/>
    <property type="match status" value="1"/>
</dbReference>
<dbReference type="AlphaFoldDB" id="A0A7N2LGJ7"/>
<reference evidence="1 2" key="1">
    <citation type="journal article" date="2016" name="G3 (Bethesda)">
        <title>First Draft Assembly and Annotation of the Genome of a California Endemic Oak Quercus lobata Nee (Fagaceae).</title>
        <authorList>
            <person name="Sork V.L."/>
            <person name="Fitz-Gibbon S.T."/>
            <person name="Puiu D."/>
            <person name="Crepeau M."/>
            <person name="Gugger P.F."/>
            <person name="Sherman R."/>
            <person name="Stevens K."/>
            <person name="Langley C.H."/>
            <person name="Pellegrini M."/>
            <person name="Salzberg S.L."/>
        </authorList>
    </citation>
    <scope>NUCLEOTIDE SEQUENCE [LARGE SCALE GENOMIC DNA]</scope>
    <source>
        <strain evidence="1 2">cv. SW786</strain>
    </source>
</reference>
<organism evidence="1 2">
    <name type="scientific">Quercus lobata</name>
    <name type="common">Valley oak</name>
    <dbReference type="NCBI Taxonomy" id="97700"/>
    <lineage>
        <taxon>Eukaryota</taxon>
        <taxon>Viridiplantae</taxon>
        <taxon>Streptophyta</taxon>
        <taxon>Embryophyta</taxon>
        <taxon>Tracheophyta</taxon>
        <taxon>Spermatophyta</taxon>
        <taxon>Magnoliopsida</taxon>
        <taxon>eudicotyledons</taxon>
        <taxon>Gunneridae</taxon>
        <taxon>Pentapetalae</taxon>
        <taxon>rosids</taxon>
        <taxon>fabids</taxon>
        <taxon>Fagales</taxon>
        <taxon>Fagaceae</taxon>
        <taxon>Quercus</taxon>
    </lineage>
</organism>
<reference evidence="1" key="2">
    <citation type="submission" date="2021-01" db="UniProtKB">
        <authorList>
            <consortium name="EnsemblPlants"/>
        </authorList>
    </citation>
    <scope>IDENTIFICATION</scope>
</reference>
<proteinExistence type="predicted"/>
<evidence type="ECO:0000313" key="1">
    <source>
        <dbReference type="EnsemblPlants" id="QL04p037587:mrna:CDS:2"/>
    </source>
</evidence>
<dbReference type="Proteomes" id="UP000594261">
    <property type="component" value="Chromosome 4"/>
</dbReference>
<dbReference type="EMBL" id="LRBV02000004">
    <property type="status" value="NOT_ANNOTATED_CDS"/>
    <property type="molecule type" value="Genomic_DNA"/>
</dbReference>